<dbReference type="AlphaFoldDB" id="A0A6M2EE54"/>
<evidence type="ECO:0000313" key="1">
    <source>
        <dbReference type="EMBL" id="NUU81919.1"/>
    </source>
</evidence>
<protein>
    <submittedName>
        <fullName evidence="1">Uncharacterized protein</fullName>
    </submittedName>
</protein>
<name>A0A6M2EE54_9ROSI</name>
<sequence>MTACSLITKQAYNGQEQRKESSAESGAELPPLWEISFLFPLNGCVDGSDLLGILEILPLLFLAFGPNTSIMYFQPSIGLLLNMRSLIKLAEICCMLFDDQILGREYLPPSVTFPIYLHLVPSLLFPNHQACF</sequence>
<proteinExistence type="predicted"/>
<reference evidence="1" key="1">
    <citation type="submission" date="2020-03" db="EMBL/GenBank/DDBJ databases">
        <authorList>
            <person name="Zhang R."/>
        </authorList>
    </citation>
    <scope>NUCLEOTIDE SEQUENCE</scope>
</reference>
<accession>A0A6M2EE54</accession>
<dbReference type="EMBL" id="GILB01001586">
    <property type="protein sequence ID" value="NUU81919.1"/>
    <property type="molecule type" value="Transcribed_RNA"/>
</dbReference>
<organism evidence="1">
    <name type="scientific">Populus davidiana</name>
    <dbReference type="NCBI Taxonomy" id="266767"/>
    <lineage>
        <taxon>Eukaryota</taxon>
        <taxon>Viridiplantae</taxon>
        <taxon>Streptophyta</taxon>
        <taxon>Embryophyta</taxon>
        <taxon>Tracheophyta</taxon>
        <taxon>Spermatophyta</taxon>
        <taxon>Magnoliopsida</taxon>
        <taxon>eudicotyledons</taxon>
        <taxon>Gunneridae</taxon>
        <taxon>Pentapetalae</taxon>
        <taxon>rosids</taxon>
        <taxon>fabids</taxon>
        <taxon>Malpighiales</taxon>
        <taxon>Salicaceae</taxon>
        <taxon>Saliceae</taxon>
        <taxon>Populus</taxon>
    </lineage>
</organism>